<keyword evidence="2" id="KW-1185">Reference proteome</keyword>
<reference evidence="1 2" key="1">
    <citation type="submission" date="2024-10" db="EMBL/GenBank/DDBJ databases">
        <authorList>
            <person name="Kim D."/>
        </authorList>
    </citation>
    <scope>NUCLEOTIDE SEQUENCE [LARGE SCALE GENOMIC DNA]</scope>
    <source>
        <strain evidence="1">BH-2024</strain>
    </source>
</reference>
<name>A0ABD2I816_9BILA</name>
<dbReference type="Proteomes" id="UP001620626">
    <property type="component" value="Unassembled WGS sequence"/>
</dbReference>
<evidence type="ECO:0008006" key="3">
    <source>
        <dbReference type="Google" id="ProtNLM"/>
    </source>
</evidence>
<sequence>MAHQMARAAINKGARVLSVLEKVKLVCWFEETHSFAQVARRYRAEFGMDPPQMDQVKKLHQRFLNTGSILNGTTTTSQTMATPAFSAGIDDGGVNQSQQQMSVVCDAGALDAEEQLRMARM</sequence>
<accession>A0ABD2I816</accession>
<organism evidence="1 2">
    <name type="scientific">Heterodera trifolii</name>
    <dbReference type="NCBI Taxonomy" id="157864"/>
    <lineage>
        <taxon>Eukaryota</taxon>
        <taxon>Metazoa</taxon>
        <taxon>Ecdysozoa</taxon>
        <taxon>Nematoda</taxon>
        <taxon>Chromadorea</taxon>
        <taxon>Rhabditida</taxon>
        <taxon>Tylenchina</taxon>
        <taxon>Tylenchomorpha</taxon>
        <taxon>Tylenchoidea</taxon>
        <taxon>Heteroderidae</taxon>
        <taxon>Heteroderinae</taxon>
        <taxon>Heterodera</taxon>
    </lineage>
</organism>
<proteinExistence type="predicted"/>
<gene>
    <name evidence="1" type="ORF">niasHT_034741</name>
</gene>
<dbReference type="AlphaFoldDB" id="A0ABD2I816"/>
<evidence type="ECO:0000313" key="2">
    <source>
        <dbReference type="Proteomes" id="UP001620626"/>
    </source>
</evidence>
<dbReference type="EMBL" id="JBICBT010001334">
    <property type="protein sequence ID" value="KAL3072293.1"/>
    <property type="molecule type" value="Genomic_DNA"/>
</dbReference>
<evidence type="ECO:0000313" key="1">
    <source>
        <dbReference type="EMBL" id="KAL3072293.1"/>
    </source>
</evidence>
<protein>
    <recommendedName>
        <fullName evidence="3">DUF4817 domain-containing protein</fullName>
    </recommendedName>
</protein>
<comment type="caution">
    <text evidence="1">The sequence shown here is derived from an EMBL/GenBank/DDBJ whole genome shotgun (WGS) entry which is preliminary data.</text>
</comment>